<feature type="domain" description="Protein kinase" evidence="1">
    <location>
        <begin position="19"/>
        <end position="281"/>
    </location>
</feature>
<dbReference type="PANTHER" id="PTHR48011:SF51">
    <property type="entry name" value="PROTEIN KINASE SUPERFAMILY PROTEIN"/>
    <property type="match status" value="1"/>
</dbReference>
<keyword evidence="3" id="KW-1185">Reference proteome</keyword>
<evidence type="ECO:0000313" key="2">
    <source>
        <dbReference type="EMBL" id="KAK8990810.1"/>
    </source>
</evidence>
<dbReference type="PROSITE" id="PS50011">
    <property type="entry name" value="PROTEIN_KINASE_DOM"/>
    <property type="match status" value="1"/>
</dbReference>
<dbReference type="Proteomes" id="UP001396334">
    <property type="component" value="Unassembled WGS sequence"/>
</dbReference>
<evidence type="ECO:0000313" key="3">
    <source>
        <dbReference type="Proteomes" id="UP001396334"/>
    </source>
</evidence>
<accession>A0ABR2PRL5</accession>
<protein>
    <recommendedName>
        <fullName evidence="1">Protein kinase domain-containing protein</fullName>
    </recommendedName>
</protein>
<dbReference type="SUPFAM" id="SSF56112">
    <property type="entry name" value="Protein kinase-like (PK-like)"/>
    <property type="match status" value="1"/>
</dbReference>
<proteinExistence type="predicted"/>
<reference evidence="2 3" key="1">
    <citation type="journal article" date="2024" name="G3 (Bethesda)">
        <title>Genome assembly of Hibiscus sabdariffa L. provides insights into metabolisms of medicinal natural products.</title>
        <authorList>
            <person name="Kim T."/>
        </authorList>
    </citation>
    <scope>NUCLEOTIDE SEQUENCE [LARGE SCALE GENOMIC DNA]</scope>
    <source>
        <strain evidence="2">TK-2024</strain>
        <tissue evidence="2">Old leaves</tissue>
    </source>
</reference>
<sequence>MTDISMVAKLDGNGIVVESTKVKTLGSVSSRQVHLAKLPTLVGDHLLAAVKSCAYSHFSSIQKELHILRQFQDSDRIVKCLGDVASLKTEVTIYNLFLEYAFGGTLRDLIERYGGSILEPAVKCYTKMLLEGLRCIHGQGYVHYDLKPKNILVFPGCGSDVILKITNFGLVRQADENHAIKGGPKKLKFSGTPLYMQLETIVKHQISHALDIWSLGCIVLEMITGKQPCEGMEGKMALAIKILFSTSPPNQIPKTFSDQGKDLLMKCFARELVKGGPLICR</sequence>
<dbReference type="EMBL" id="JBBPBN010000053">
    <property type="protein sequence ID" value="KAK8990810.1"/>
    <property type="molecule type" value="Genomic_DNA"/>
</dbReference>
<dbReference type="SMART" id="SM00220">
    <property type="entry name" value="S_TKc"/>
    <property type="match status" value="1"/>
</dbReference>
<evidence type="ECO:0000259" key="1">
    <source>
        <dbReference type="PROSITE" id="PS50011"/>
    </source>
</evidence>
<gene>
    <name evidence="2" type="ORF">V6N11_028770</name>
</gene>
<dbReference type="InterPro" id="IPR052751">
    <property type="entry name" value="Plant_MAPKKK"/>
</dbReference>
<dbReference type="PANTHER" id="PTHR48011">
    <property type="entry name" value="CCR4-NOT TRANSCRIPTIONAL COMPLEX SUBUNIT CAF120-RELATED"/>
    <property type="match status" value="1"/>
</dbReference>
<name>A0ABR2PRL5_9ROSI</name>
<dbReference type="PROSITE" id="PS00108">
    <property type="entry name" value="PROTEIN_KINASE_ST"/>
    <property type="match status" value="1"/>
</dbReference>
<dbReference type="Gene3D" id="1.10.510.10">
    <property type="entry name" value="Transferase(Phosphotransferase) domain 1"/>
    <property type="match status" value="1"/>
</dbReference>
<dbReference type="InterPro" id="IPR008271">
    <property type="entry name" value="Ser/Thr_kinase_AS"/>
</dbReference>
<dbReference type="InterPro" id="IPR011009">
    <property type="entry name" value="Kinase-like_dom_sf"/>
</dbReference>
<comment type="caution">
    <text evidence="2">The sequence shown here is derived from an EMBL/GenBank/DDBJ whole genome shotgun (WGS) entry which is preliminary data.</text>
</comment>
<dbReference type="Pfam" id="PF00069">
    <property type="entry name" value="Pkinase"/>
    <property type="match status" value="1"/>
</dbReference>
<dbReference type="InterPro" id="IPR000719">
    <property type="entry name" value="Prot_kinase_dom"/>
</dbReference>
<organism evidence="2 3">
    <name type="scientific">Hibiscus sabdariffa</name>
    <name type="common">roselle</name>
    <dbReference type="NCBI Taxonomy" id="183260"/>
    <lineage>
        <taxon>Eukaryota</taxon>
        <taxon>Viridiplantae</taxon>
        <taxon>Streptophyta</taxon>
        <taxon>Embryophyta</taxon>
        <taxon>Tracheophyta</taxon>
        <taxon>Spermatophyta</taxon>
        <taxon>Magnoliopsida</taxon>
        <taxon>eudicotyledons</taxon>
        <taxon>Gunneridae</taxon>
        <taxon>Pentapetalae</taxon>
        <taxon>rosids</taxon>
        <taxon>malvids</taxon>
        <taxon>Malvales</taxon>
        <taxon>Malvaceae</taxon>
        <taxon>Malvoideae</taxon>
        <taxon>Hibiscus</taxon>
    </lineage>
</organism>